<dbReference type="InterPro" id="IPR001810">
    <property type="entry name" value="F-box_dom"/>
</dbReference>
<keyword evidence="3" id="KW-1185">Reference proteome</keyword>
<feature type="domain" description="F-box" evidence="1">
    <location>
        <begin position="20"/>
        <end position="71"/>
    </location>
</feature>
<dbReference type="PROSITE" id="PS50181">
    <property type="entry name" value="FBOX"/>
    <property type="match status" value="1"/>
</dbReference>
<dbReference type="CDD" id="cd09917">
    <property type="entry name" value="F-box_SF"/>
    <property type="match status" value="1"/>
</dbReference>
<proteinExistence type="predicted"/>
<protein>
    <submittedName>
        <fullName evidence="2">13240_t:CDS:1</fullName>
    </submittedName>
</protein>
<gene>
    <name evidence="2" type="ORF">ALEPTO_LOCUS9152</name>
</gene>
<dbReference type="Gene3D" id="1.20.1280.50">
    <property type="match status" value="1"/>
</dbReference>
<accession>A0A9N9D7Y2</accession>
<dbReference type="Pfam" id="PF12937">
    <property type="entry name" value="F-box-like"/>
    <property type="match status" value="1"/>
</dbReference>
<dbReference type="EMBL" id="CAJVPS010006479">
    <property type="protein sequence ID" value="CAG8625760.1"/>
    <property type="molecule type" value="Genomic_DNA"/>
</dbReference>
<dbReference type="SUPFAM" id="SSF81383">
    <property type="entry name" value="F-box domain"/>
    <property type="match status" value="1"/>
</dbReference>
<evidence type="ECO:0000313" key="3">
    <source>
        <dbReference type="Proteomes" id="UP000789508"/>
    </source>
</evidence>
<dbReference type="InterPro" id="IPR036047">
    <property type="entry name" value="F-box-like_dom_sf"/>
</dbReference>
<comment type="caution">
    <text evidence="2">The sequence shown here is derived from an EMBL/GenBank/DDBJ whole genome shotgun (WGS) entry which is preliminary data.</text>
</comment>
<dbReference type="Proteomes" id="UP000789508">
    <property type="component" value="Unassembled WGS sequence"/>
</dbReference>
<name>A0A9N9D7Y2_9GLOM</name>
<reference evidence="2" key="1">
    <citation type="submission" date="2021-06" db="EMBL/GenBank/DDBJ databases">
        <authorList>
            <person name="Kallberg Y."/>
            <person name="Tangrot J."/>
            <person name="Rosling A."/>
        </authorList>
    </citation>
    <scope>NUCLEOTIDE SEQUENCE</scope>
    <source>
        <strain evidence="2">FL130A</strain>
    </source>
</reference>
<evidence type="ECO:0000313" key="2">
    <source>
        <dbReference type="EMBL" id="CAG8625760.1"/>
    </source>
</evidence>
<organism evidence="2 3">
    <name type="scientific">Ambispora leptoticha</name>
    <dbReference type="NCBI Taxonomy" id="144679"/>
    <lineage>
        <taxon>Eukaryota</taxon>
        <taxon>Fungi</taxon>
        <taxon>Fungi incertae sedis</taxon>
        <taxon>Mucoromycota</taxon>
        <taxon>Glomeromycotina</taxon>
        <taxon>Glomeromycetes</taxon>
        <taxon>Archaeosporales</taxon>
        <taxon>Ambisporaceae</taxon>
        <taxon>Ambispora</taxon>
    </lineage>
</organism>
<evidence type="ECO:0000259" key="1">
    <source>
        <dbReference type="PROSITE" id="PS50181"/>
    </source>
</evidence>
<dbReference type="AlphaFoldDB" id="A0A9N9D7Y2"/>
<dbReference type="OrthoDB" id="2322499at2759"/>
<sequence>MARKKIRTSISRISLPLLGHDVFTQVPPEIFIKICSYLHPKDLASLNVVCRLFNNYLSSTETSSNVIWMDSKQNMLPPIDISPPEGMDERHFLMSIYGKWCQKCWKKERKTNSVKWEFPLQCCAQCRNSIVKSYEDFTNNVIPILRALPSAIHIPDKRLTKIRIELQYWAPQVQGVYREYSRLKTIELKRKFLQSLKEQSRKKEIEIAKYTSWQEEYKKKCENFKIQAIENRRNAIISRVYEMMNERYDDDGKEFKWQWKTLNDLNAYKNAIKSKSTAPFTEKAWKLLRRKIESAHYINMKM</sequence>